<keyword evidence="1" id="KW-0732">Signal</keyword>
<dbReference type="RefSeq" id="WP_115900803.1">
    <property type="nucleotide sequence ID" value="NZ_QUNS01000003.1"/>
</dbReference>
<evidence type="ECO:0000313" key="3">
    <source>
        <dbReference type="Proteomes" id="UP000256884"/>
    </source>
</evidence>
<dbReference type="Proteomes" id="UP000256884">
    <property type="component" value="Unassembled WGS sequence"/>
</dbReference>
<protein>
    <submittedName>
        <fullName evidence="2">Gliding motility-associated-like protein</fullName>
    </submittedName>
</protein>
<evidence type="ECO:0000313" key="2">
    <source>
        <dbReference type="EMBL" id="REH52452.1"/>
    </source>
</evidence>
<dbReference type="OrthoDB" id="678019at2"/>
<accession>A0A3E0I169</accession>
<feature type="chain" id="PRO_5017586923" evidence="1">
    <location>
        <begin position="25"/>
        <end position="725"/>
    </location>
</feature>
<dbReference type="InterPro" id="IPR013783">
    <property type="entry name" value="Ig-like_fold"/>
</dbReference>
<dbReference type="Pfam" id="PF13585">
    <property type="entry name" value="CHU_C"/>
    <property type="match status" value="1"/>
</dbReference>
<sequence>MKNYTKSILLLLATLLFCATSAVSQTLLKPEVQSGVVCLNGSQTVTFNVTTLPDSGNTYTIELSDKDGNWGSPTNVLTFTNANNRYTFTRSFGLPDNTYGANYKVRLRASSVSSSEETSPDSDPFEAYKYDSDLVLNNYEDVILCDSGSAELTLNTDKNADYQWYKDDVLFTTTTEPKLEVTESGKYQVKINNGKCGSVTSTISSVIILDNTAKQIKGPSTVEICGDESHTFEANTNRSGLTYNWYLDGSLVQSSNSSTYTTPTTGQFGTYHLIIDTGTCTTTKSNDVVLQQQTTADFTVTNVGALKRILLFGETKELCITHDANPTDVTIDWFRNGSTMGTAVRDQLCIDTSTPGTYYARVTKSTGSACDAVVDSEKFIMLDVTSFTPIIRAEDYEECNTVSTKLSIVGVMAEAEDGNDYDLTSDQIALLSFEWYKDNVATGETGNEHTVNSYTDNGVYTLKASFNGTEGASNELNIKLAEVPEISSTSTSNSLCAGASITYTINNVVAGYTYQWIKDGTDDVTPANPENLIVTEVGEYVLKYSGFGCNNELDPINVVLFDDSAVTITPSEIVVMEEGSSATITAAGGESYEWYEGENTSGALLSTTEELTVTTLGFYTVSVKVGACSVTRTVEVVEPDGQIIVPNIVSPNQDGANDTWKLSNSYAYQPNVEVVLYNSGGKEILKTTDYKNDWPMESLGNQKIFYYKIIKDDKLIKAGTISVID</sequence>
<name>A0A3E0I169_9FLAO</name>
<dbReference type="AlphaFoldDB" id="A0A3E0I169"/>
<gene>
    <name evidence="2" type="ORF">C7448_103187</name>
</gene>
<organism evidence="2 3">
    <name type="scientific">Tenacibaculum gallaicum</name>
    <dbReference type="NCBI Taxonomy" id="561505"/>
    <lineage>
        <taxon>Bacteria</taxon>
        <taxon>Pseudomonadati</taxon>
        <taxon>Bacteroidota</taxon>
        <taxon>Flavobacteriia</taxon>
        <taxon>Flavobacteriales</taxon>
        <taxon>Flavobacteriaceae</taxon>
        <taxon>Tenacibaculum</taxon>
    </lineage>
</organism>
<evidence type="ECO:0000256" key="1">
    <source>
        <dbReference type="SAM" id="SignalP"/>
    </source>
</evidence>
<reference evidence="2 3" key="1">
    <citation type="submission" date="2018-08" db="EMBL/GenBank/DDBJ databases">
        <title>Genomic Encyclopedia of Type Strains, Phase IV (KMG-IV): sequencing the most valuable type-strain genomes for metagenomic binning, comparative biology and taxonomic classification.</title>
        <authorList>
            <person name="Goeker M."/>
        </authorList>
    </citation>
    <scope>NUCLEOTIDE SEQUENCE [LARGE SCALE GENOMIC DNA]</scope>
    <source>
        <strain evidence="2 3">DSM 18841</strain>
    </source>
</reference>
<dbReference type="EMBL" id="QUNS01000003">
    <property type="protein sequence ID" value="REH52452.1"/>
    <property type="molecule type" value="Genomic_DNA"/>
</dbReference>
<keyword evidence="3" id="KW-1185">Reference proteome</keyword>
<feature type="signal peptide" evidence="1">
    <location>
        <begin position="1"/>
        <end position="24"/>
    </location>
</feature>
<proteinExistence type="predicted"/>
<dbReference type="Gene3D" id="2.60.40.10">
    <property type="entry name" value="Immunoglobulins"/>
    <property type="match status" value="1"/>
</dbReference>
<comment type="caution">
    <text evidence="2">The sequence shown here is derived from an EMBL/GenBank/DDBJ whole genome shotgun (WGS) entry which is preliminary data.</text>
</comment>